<gene>
    <name evidence="10" type="ORF">GBAR_LOCUS9512</name>
</gene>
<dbReference type="PANTHER" id="PTHR21229">
    <property type="entry name" value="LUNG SEVEN TRANSMEMBRANE RECEPTOR"/>
    <property type="match status" value="1"/>
</dbReference>
<dbReference type="Proteomes" id="UP001174909">
    <property type="component" value="Unassembled WGS sequence"/>
</dbReference>
<dbReference type="GO" id="GO:0005829">
    <property type="term" value="C:cytosol"/>
    <property type="evidence" value="ECO:0007669"/>
    <property type="project" value="GOC"/>
</dbReference>
<evidence type="ECO:0000256" key="6">
    <source>
        <dbReference type="SAM" id="MobiDB-lite"/>
    </source>
</evidence>
<feature type="transmembrane region" description="Helical" evidence="7">
    <location>
        <begin position="315"/>
        <end position="333"/>
    </location>
</feature>
<feature type="compositionally biased region" description="Pro residues" evidence="6">
    <location>
        <begin position="212"/>
        <end position="221"/>
    </location>
</feature>
<sequence length="436" mass="48633">MGKLILVVLFVLTALLCACRAAKPRGGKFTGPEAIQQNLYQPKNAEEEEMSKPSVECRALSLYKDATISLRMKAKFKKSVGITVVVSIIRAKCANLGSCEVVGDGQYIGFWGNITSRTFYAKVDTKPETLIGENRVPRLRTTEKRRRIREKEEEEEEMRVARRIKKRRSPLMTKMTIKELKKRNEEDKANTDEELSSTNSSVTVSAPSQTPNAPPPDPTSPDAPATAPAKVEQPSGEFRTNESGLFIVYIQSWVREKGTPVNLTFDLEMKNTFGYLAAIDYPALVFYGLMLAVYIILGLAWSVCMCCSYKDLVRLQFWVFGVVILGFLEKVFFVSEYSSVNAGEQTSMLIVLAEGISAVKRALARVLLIIVCLGFGTVIPRLGDSLLKVIAAGVIYWVLALIDGVVRSRTDTFDTDDRTPLVTMALLFFMDSFIFY</sequence>
<evidence type="ECO:0000256" key="7">
    <source>
        <dbReference type="SAM" id="Phobius"/>
    </source>
</evidence>
<feature type="transmembrane region" description="Helical" evidence="7">
    <location>
        <begin position="418"/>
        <end position="435"/>
    </location>
</feature>
<feature type="transmembrane region" description="Helical" evidence="7">
    <location>
        <begin position="386"/>
        <end position="406"/>
    </location>
</feature>
<dbReference type="InterPro" id="IPR053937">
    <property type="entry name" value="GOST_TM"/>
</dbReference>
<evidence type="ECO:0000256" key="2">
    <source>
        <dbReference type="ARBA" id="ARBA00022692"/>
    </source>
</evidence>
<keyword evidence="4 7" id="KW-1133">Transmembrane helix</keyword>
<evidence type="ECO:0000256" key="4">
    <source>
        <dbReference type="ARBA" id="ARBA00022989"/>
    </source>
</evidence>
<dbReference type="InterPro" id="IPR009637">
    <property type="entry name" value="GPR107/GPR108-like"/>
</dbReference>
<name>A0AA35WIA9_GEOBA</name>
<evidence type="ECO:0000256" key="8">
    <source>
        <dbReference type="SAM" id="SignalP"/>
    </source>
</evidence>
<evidence type="ECO:0000256" key="5">
    <source>
        <dbReference type="ARBA" id="ARBA00023136"/>
    </source>
</evidence>
<feature type="region of interest" description="Disordered" evidence="6">
    <location>
        <begin position="148"/>
        <end position="236"/>
    </location>
</feature>
<feature type="chain" id="PRO_5041412674" evidence="8">
    <location>
        <begin position="22"/>
        <end position="436"/>
    </location>
</feature>
<comment type="subcellular location">
    <subcellularLocation>
        <location evidence="1">Membrane</location>
        <topology evidence="1">Multi-pass membrane protein</topology>
    </subcellularLocation>
</comment>
<keyword evidence="5 7" id="KW-0472">Membrane</keyword>
<feature type="domain" description="GOST seven transmembrane" evidence="9">
    <location>
        <begin position="282"/>
        <end position="436"/>
    </location>
</feature>
<comment type="caution">
    <text evidence="10">The sequence shown here is derived from an EMBL/GenBank/DDBJ whole genome shotgun (WGS) entry which is preliminary data.</text>
</comment>
<feature type="transmembrane region" description="Helical" evidence="7">
    <location>
        <begin position="284"/>
        <end position="303"/>
    </location>
</feature>
<protein>
    <submittedName>
        <fullName evidence="10">Transmembrane protein 87B</fullName>
    </submittedName>
</protein>
<keyword evidence="11" id="KW-1185">Reference proteome</keyword>
<dbReference type="PROSITE" id="PS51257">
    <property type="entry name" value="PROKAR_LIPOPROTEIN"/>
    <property type="match status" value="1"/>
</dbReference>
<evidence type="ECO:0000313" key="11">
    <source>
        <dbReference type="Proteomes" id="UP001174909"/>
    </source>
</evidence>
<dbReference type="Pfam" id="PF06814">
    <property type="entry name" value="GOST_TM"/>
    <property type="match status" value="1"/>
</dbReference>
<feature type="signal peptide" evidence="8">
    <location>
        <begin position="1"/>
        <end position="21"/>
    </location>
</feature>
<feature type="transmembrane region" description="Helical" evidence="7">
    <location>
        <begin position="362"/>
        <end position="379"/>
    </location>
</feature>
<keyword evidence="3 8" id="KW-0732">Signal</keyword>
<dbReference type="PANTHER" id="PTHR21229:SF1">
    <property type="entry name" value="GH17801P"/>
    <property type="match status" value="1"/>
</dbReference>
<dbReference type="GO" id="GO:0042147">
    <property type="term" value="P:retrograde transport, endosome to Golgi"/>
    <property type="evidence" value="ECO:0007669"/>
    <property type="project" value="TreeGrafter"/>
</dbReference>
<dbReference type="GO" id="GO:0016020">
    <property type="term" value="C:membrane"/>
    <property type="evidence" value="ECO:0007669"/>
    <property type="project" value="UniProtKB-SubCell"/>
</dbReference>
<evidence type="ECO:0000256" key="3">
    <source>
        <dbReference type="ARBA" id="ARBA00022729"/>
    </source>
</evidence>
<evidence type="ECO:0000256" key="1">
    <source>
        <dbReference type="ARBA" id="ARBA00004141"/>
    </source>
</evidence>
<keyword evidence="2 7" id="KW-0812">Transmembrane</keyword>
<dbReference type="EMBL" id="CASHTH010001435">
    <property type="protein sequence ID" value="CAI8015355.1"/>
    <property type="molecule type" value="Genomic_DNA"/>
</dbReference>
<feature type="compositionally biased region" description="Basic and acidic residues" evidence="6">
    <location>
        <begin position="176"/>
        <end position="191"/>
    </location>
</feature>
<proteinExistence type="predicted"/>
<dbReference type="AlphaFoldDB" id="A0AA35WIA9"/>
<evidence type="ECO:0000259" key="9">
    <source>
        <dbReference type="Pfam" id="PF06814"/>
    </source>
</evidence>
<reference evidence="10" key="1">
    <citation type="submission" date="2023-03" db="EMBL/GenBank/DDBJ databases">
        <authorList>
            <person name="Steffen K."/>
            <person name="Cardenas P."/>
        </authorList>
    </citation>
    <scope>NUCLEOTIDE SEQUENCE</scope>
</reference>
<organism evidence="10 11">
    <name type="scientific">Geodia barretti</name>
    <name type="common">Barrett's horny sponge</name>
    <dbReference type="NCBI Taxonomy" id="519541"/>
    <lineage>
        <taxon>Eukaryota</taxon>
        <taxon>Metazoa</taxon>
        <taxon>Porifera</taxon>
        <taxon>Demospongiae</taxon>
        <taxon>Heteroscleromorpha</taxon>
        <taxon>Tetractinellida</taxon>
        <taxon>Astrophorina</taxon>
        <taxon>Geodiidae</taxon>
        <taxon>Geodia</taxon>
    </lineage>
</organism>
<accession>A0AA35WIA9</accession>
<dbReference type="GO" id="GO:0005794">
    <property type="term" value="C:Golgi apparatus"/>
    <property type="evidence" value="ECO:0007669"/>
    <property type="project" value="TreeGrafter"/>
</dbReference>
<evidence type="ECO:0000313" key="10">
    <source>
        <dbReference type="EMBL" id="CAI8015355.1"/>
    </source>
</evidence>